<keyword evidence="15" id="KW-0460">Magnesium</keyword>
<evidence type="ECO:0000256" key="1">
    <source>
        <dbReference type="ARBA" id="ARBA00001936"/>
    </source>
</evidence>
<organism evidence="18 19">
    <name type="scientific">Thermovibrio ammonificans (strain DSM 15698 / JCM 12110 / HB-1)</name>
    <dbReference type="NCBI Taxonomy" id="648996"/>
    <lineage>
        <taxon>Bacteria</taxon>
        <taxon>Pseudomonadati</taxon>
        <taxon>Aquificota</taxon>
        <taxon>Aquificia</taxon>
        <taxon>Desulfurobacteriales</taxon>
        <taxon>Desulfurobacteriaceae</taxon>
        <taxon>Thermovibrio</taxon>
    </lineage>
</organism>
<evidence type="ECO:0000256" key="9">
    <source>
        <dbReference type="ARBA" id="ARBA00022960"/>
    </source>
</evidence>
<comment type="similarity">
    <text evidence="3 13">Belongs to the D-alanine--D-alanine ligase family.</text>
</comment>
<evidence type="ECO:0000256" key="16">
    <source>
        <dbReference type="PROSITE-ProRule" id="PRU00409"/>
    </source>
</evidence>
<dbReference type="Pfam" id="PF01820">
    <property type="entry name" value="Dala_Dala_lig_N"/>
    <property type="match status" value="1"/>
</dbReference>
<dbReference type="Gene3D" id="3.30.1490.20">
    <property type="entry name" value="ATP-grasp fold, A domain"/>
    <property type="match status" value="1"/>
</dbReference>
<evidence type="ECO:0000256" key="6">
    <source>
        <dbReference type="ARBA" id="ARBA00022598"/>
    </source>
</evidence>
<comment type="cofactor">
    <cofactor evidence="1">
        <name>Mn(2+)</name>
        <dbReference type="ChEBI" id="CHEBI:29035"/>
    </cofactor>
</comment>
<dbReference type="GO" id="GO:0005524">
    <property type="term" value="F:ATP binding"/>
    <property type="evidence" value="ECO:0007669"/>
    <property type="project" value="UniProtKB-UniRule"/>
</dbReference>
<comment type="pathway">
    <text evidence="13">Cell wall biogenesis; peptidoglycan biosynthesis.</text>
</comment>
<dbReference type="PROSITE" id="PS00843">
    <property type="entry name" value="DALA_DALA_LIGASE_1"/>
    <property type="match status" value="1"/>
</dbReference>
<feature type="domain" description="ATP-grasp" evidence="17">
    <location>
        <begin position="99"/>
        <end position="291"/>
    </location>
</feature>
<feature type="binding site" evidence="15">
    <location>
        <position position="258"/>
    </location>
    <ligand>
        <name>Mg(2+)</name>
        <dbReference type="ChEBI" id="CHEBI:18420"/>
        <label>1</label>
    </ligand>
</feature>
<keyword evidence="10 13" id="KW-0573">Peptidoglycan synthesis</keyword>
<comment type="cofactor">
    <cofactor evidence="15">
        <name>Mg(2+)</name>
        <dbReference type="ChEBI" id="CHEBI:18420"/>
    </cofactor>
    <cofactor evidence="15">
        <name>Mn(2+)</name>
        <dbReference type="ChEBI" id="CHEBI:29035"/>
    </cofactor>
    <text evidence="15">Binds 2 magnesium or manganese ions per subunit.</text>
</comment>
<evidence type="ECO:0000313" key="18">
    <source>
        <dbReference type="EMBL" id="ADU96819.1"/>
    </source>
</evidence>
<keyword evidence="5 13" id="KW-0963">Cytoplasm</keyword>
<name>E8T6N5_THEA1</name>
<protein>
    <recommendedName>
        <fullName evidence="4 13">D-alanine--D-alanine ligase</fullName>
        <ecNumber evidence="4 13">6.3.2.4</ecNumber>
    </recommendedName>
    <alternativeName>
        <fullName evidence="13">D-Ala-D-Ala ligase</fullName>
    </alternativeName>
    <alternativeName>
        <fullName evidence="13">D-alanylalanine synthetase</fullName>
    </alternativeName>
</protein>
<evidence type="ECO:0000256" key="10">
    <source>
        <dbReference type="ARBA" id="ARBA00022984"/>
    </source>
</evidence>
<dbReference type="RefSeq" id="WP_013537605.1">
    <property type="nucleotide sequence ID" value="NC_014926.1"/>
</dbReference>
<evidence type="ECO:0000256" key="13">
    <source>
        <dbReference type="HAMAP-Rule" id="MF_00047"/>
    </source>
</evidence>
<feature type="binding site" evidence="15">
    <location>
        <position position="245"/>
    </location>
    <ligand>
        <name>Mg(2+)</name>
        <dbReference type="ChEBI" id="CHEBI:18420"/>
        <label>1</label>
    </ligand>
</feature>
<dbReference type="PIRSF" id="PIRSF039102">
    <property type="entry name" value="Ddl/VanB"/>
    <property type="match status" value="1"/>
</dbReference>
<dbReference type="Gene3D" id="3.30.470.20">
    <property type="entry name" value="ATP-grasp fold, B domain"/>
    <property type="match status" value="1"/>
</dbReference>
<dbReference type="PROSITE" id="PS50975">
    <property type="entry name" value="ATP_GRASP"/>
    <property type="match status" value="1"/>
</dbReference>
<keyword evidence="8 16" id="KW-0067">ATP-binding</keyword>
<proteinExistence type="inferred from homology"/>
<dbReference type="InterPro" id="IPR013815">
    <property type="entry name" value="ATP_grasp_subdomain_1"/>
</dbReference>
<evidence type="ECO:0000256" key="12">
    <source>
        <dbReference type="ARBA" id="ARBA00047614"/>
    </source>
</evidence>
<keyword evidence="19" id="KW-1185">Reference proteome</keyword>
<dbReference type="InterPro" id="IPR011095">
    <property type="entry name" value="Dala_Dala_lig_C"/>
</dbReference>
<comment type="catalytic activity">
    <reaction evidence="12 13">
        <text>2 D-alanine + ATP = D-alanyl-D-alanine + ADP + phosphate + H(+)</text>
        <dbReference type="Rhea" id="RHEA:11224"/>
        <dbReference type="ChEBI" id="CHEBI:15378"/>
        <dbReference type="ChEBI" id="CHEBI:30616"/>
        <dbReference type="ChEBI" id="CHEBI:43474"/>
        <dbReference type="ChEBI" id="CHEBI:57416"/>
        <dbReference type="ChEBI" id="CHEBI:57822"/>
        <dbReference type="ChEBI" id="CHEBI:456216"/>
        <dbReference type="EC" id="6.3.2.4"/>
    </reaction>
</comment>
<dbReference type="UniPathway" id="UPA00219"/>
<feature type="binding site" evidence="15">
    <location>
        <position position="260"/>
    </location>
    <ligand>
        <name>Mg(2+)</name>
        <dbReference type="ChEBI" id="CHEBI:18420"/>
        <label>2</label>
    </ligand>
</feature>
<dbReference type="NCBIfam" id="NF002378">
    <property type="entry name" value="PRK01372.1"/>
    <property type="match status" value="1"/>
</dbReference>
<evidence type="ECO:0000256" key="11">
    <source>
        <dbReference type="ARBA" id="ARBA00023316"/>
    </source>
</evidence>
<evidence type="ECO:0000256" key="15">
    <source>
        <dbReference type="PIRSR" id="PIRSR039102-3"/>
    </source>
</evidence>
<keyword evidence="15" id="KW-0464">Manganese</keyword>
<dbReference type="PROSITE" id="PS00844">
    <property type="entry name" value="DALA_DALA_LIGASE_2"/>
    <property type="match status" value="1"/>
</dbReference>
<evidence type="ECO:0000313" key="19">
    <source>
        <dbReference type="Proteomes" id="UP000006362"/>
    </source>
</evidence>
<evidence type="ECO:0000256" key="3">
    <source>
        <dbReference type="ARBA" id="ARBA00010871"/>
    </source>
</evidence>
<comment type="subcellular location">
    <subcellularLocation>
        <location evidence="2 13">Cytoplasm</location>
    </subcellularLocation>
</comment>
<feature type="active site" evidence="14">
    <location>
        <position position="269"/>
    </location>
</feature>
<evidence type="ECO:0000256" key="14">
    <source>
        <dbReference type="PIRSR" id="PIRSR039102-1"/>
    </source>
</evidence>
<dbReference type="GO" id="GO:0071555">
    <property type="term" value="P:cell wall organization"/>
    <property type="evidence" value="ECO:0007669"/>
    <property type="project" value="UniProtKB-KW"/>
</dbReference>
<dbReference type="GO" id="GO:0009252">
    <property type="term" value="P:peptidoglycan biosynthetic process"/>
    <property type="evidence" value="ECO:0007669"/>
    <property type="project" value="UniProtKB-UniRule"/>
</dbReference>
<accession>E8T6N5</accession>
<dbReference type="STRING" id="648996.Theam_0852"/>
<dbReference type="SUPFAM" id="SSF52440">
    <property type="entry name" value="PreATP-grasp domain"/>
    <property type="match status" value="1"/>
</dbReference>
<dbReference type="GO" id="GO:0008716">
    <property type="term" value="F:D-alanine-D-alanine ligase activity"/>
    <property type="evidence" value="ECO:0007669"/>
    <property type="project" value="UniProtKB-UniRule"/>
</dbReference>
<feature type="binding site" evidence="15">
    <location>
        <position position="258"/>
    </location>
    <ligand>
        <name>Mg(2+)</name>
        <dbReference type="ChEBI" id="CHEBI:18420"/>
        <label>2</label>
    </ligand>
</feature>
<reference evidence="18" key="1">
    <citation type="submission" date="2011-01" db="EMBL/GenBank/DDBJ databases">
        <title>Complete sequence of chromosome of Thermovibrio ammonificans HB-1.</title>
        <authorList>
            <consortium name="US DOE Joint Genome Institute"/>
            <person name="Lucas S."/>
            <person name="Copeland A."/>
            <person name="Lapidus A."/>
            <person name="Cheng J.-F."/>
            <person name="Goodwin L."/>
            <person name="Pitluck S."/>
            <person name="Davenport K."/>
            <person name="Detter J.C."/>
            <person name="Han C."/>
            <person name="Tapia R."/>
            <person name="Land M."/>
            <person name="Hauser L."/>
            <person name="Kyrpides N."/>
            <person name="Ivanova N."/>
            <person name="Ovchinnikova G."/>
            <person name="Vetriani C."/>
            <person name="Woyke T."/>
        </authorList>
    </citation>
    <scope>NUCLEOTIDE SEQUENCE [LARGE SCALE GENOMIC DNA]</scope>
    <source>
        <strain evidence="18">HB-1</strain>
    </source>
</reference>
<keyword evidence="6 13" id="KW-0436">Ligase</keyword>
<keyword evidence="9 13" id="KW-0133">Cell shape</keyword>
<keyword evidence="15" id="KW-0479">Metal-binding</keyword>
<evidence type="ECO:0000256" key="5">
    <source>
        <dbReference type="ARBA" id="ARBA00022490"/>
    </source>
</evidence>
<evidence type="ECO:0000256" key="8">
    <source>
        <dbReference type="ARBA" id="ARBA00022840"/>
    </source>
</evidence>
<dbReference type="InterPro" id="IPR011761">
    <property type="entry name" value="ATP-grasp"/>
</dbReference>
<sequence length="292" mass="31812">MKVALIYGGPSPEAEISRKSAESVERALKKLGHRVLKLELTKELPLKLAAESPDVAFLALHGSPGEDGTVQGLLEIMGIPYTGCGVTTSAVAIDKDLTKRLLKSHGIRVPAGITVFRGQEIPEPAELPCIVKPARVGSSVGLSLVKSQEEFERAVNEALTVDAKALIEEFIEGREITVGVLNGRPLPPVEILTPGELYDYEAKYSDSRTEYVVPAELGRKTQERLCRLAEKAYKVLECRGAVRVDFRLDKYNSPVLLEINTIPGLTERSLLPKAAKAAGMEFEELIAEMLPK</sequence>
<dbReference type="HAMAP" id="MF_00047">
    <property type="entry name" value="Dala_Dala_lig"/>
    <property type="match status" value="1"/>
</dbReference>
<dbReference type="KEGG" id="tam:Theam_0852"/>
<evidence type="ECO:0000256" key="7">
    <source>
        <dbReference type="ARBA" id="ARBA00022741"/>
    </source>
</evidence>
<dbReference type="EMBL" id="CP002444">
    <property type="protein sequence ID" value="ADU96819.1"/>
    <property type="molecule type" value="Genomic_DNA"/>
</dbReference>
<dbReference type="PANTHER" id="PTHR23132">
    <property type="entry name" value="D-ALANINE--D-ALANINE LIGASE"/>
    <property type="match status" value="1"/>
</dbReference>
<gene>
    <name evidence="13" type="primary">ddl</name>
    <name evidence="18" type="ordered locus">Theam_0852</name>
</gene>
<dbReference type="AlphaFoldDB" id="E8T6N5"/>
<feature type="active site" evidence="14">
    <location>
        <position position="138"/>
    </location>
</feature>
<dbReference type="InterPro" id="IPR011127">
    <property type="entry name" value="Dala_Dala_lig_N"/>
</dbReference>
<evidence type="ECO:0000259" key="17">
    <source>
        <dbReference type="PROSITE" id="PS50975"/>
    </source>
</evidence>
<dbReference type="GO" id="GO:0008360">
    <property type="term" value="P:regulation of cell shape"/>
    <property type="evidence" value="ECO:0007669"/>
    <property type="project" value="UniProtKB-KW"/>
</dbReference>
<dbReference type="Proteomes" id="UP000006362">
    <property type="component" value="Chromosome"/>
</dbReference>
<dbReference type="HOGENOM" id="CLU_039268_2_0_0"/>
<dbReference type="Pfam" id="PF07478">
    <property type="entry name" value="Dala_Dala_lig_C"/>
    <property type="match status" value="1"/>
</dbReference>
<dbReference type="PANTHER" id="PTHR23132:SF23">
    <property type="entry name" value="D-ALANINE--D-ALANINE LIGASE B"/>
    <property type="match status" value="1"/>
</dbReference>
<dbReference type="InterPro" id="IPR016185">
    <property type="entry name" value="PreATP-grasp_dom_sf"/>
</dbReference>
<keyword evidence="7 16" id="KW-0547">Nucleotide-binding</keyword>
<evidence type="ECO:0000256" key="4">
    <source>
        <dbReference type="ARBA" id="ARBA00012216"/>
    </source>
</evidence>
<evidence type="ECO:0000256" key="2">
    <source>
        <dbReference type="ARBA" id="ARBA00004496"/>
    </source>
</evidence>
<dbReference type="NCBIfam" id="TIGR01205">
    <property type="entry name" value="D_ala_D_alaTIGR"/>
    <property type="match status" value="1"/>
</dbReference>
<comment type="function">
    <text evidence="13">Cell wall formation.</text>
</comment>
<dbReference type="SUPFAM" id="SSF56059">
    <property type="entry name" value="Glutathione synthetase ATP-binding domain-like"/>
    <property type="match status" value="1"/>
</dbReference>
<dbReference type="eggNOG" id="COG1181">
    <property type="taxonomic scope" value="Bacteria"/>
</dbReference>
<dbReference type="InterPro" id="IPR005905">
    <property type="entry name" value="D_ala_D_ala"/>
</dbReference>
<dbReference type="Gene3D" id="3.40.50.20">
    <property type="match status" value="1"/>
</dbReference>
<dbReference type="GO" id="GO:0046872">
    <property type="term" value="F:metal ion binding"/>
    <property type="evidence" value="ECO:0007669"/>
    <property type="project" value="UniProtKB-KW"/>
</dbReference>
<dbReference type="OrthoDB" id="9813261at2"/>
<dbReference type="InterPro" id="IPR000291">
    <property type="entry name" value="D-Ala_lig_Van_CS"/>
</dbReference>
<feature type="active site" evidence="14">
    <location>
        <position position="13"/>
    </location>
</feature>
<keyword evidence="11 13" id="KW-0961">Cell wall biogenesis/degradation</keyword>
<dbReference type="GO" id="GO:0005737">
    <property type="term" value="C:cytoplasm"/>
    <property type="evidence" value="ECO:0007669"/>
    <property type="project" value="UniProtKB-SubCell"/>
</dbReference>
<dbReference type="EC" id="6.3.2.4" evidence="4 13"/>